<keyword evidence="2" id="KW-0963">Cytoplasm</keyword>
<accession>T1JDA2</accession>
<evidence type="ECO:0000313" key="11">
    <source>
        <dbReference type="Proteomes" id="UP000014500"/>
    </source>
</evidence>
<protein>
    <recommendedName>
        <fullName evidence="9">Protein kinase domain-containing protein</fullName>
    </recommendedName>
</protein>
<keyword evidence="6" id="KW-0418">Kinase</keyword>
<evidence type="ECO:0000256" key="8">
    <source>
        <dbReference type="PROSITE-ProRule" id="PRU10141"/>
    </source>
</evidence>
<dbReference type="GO" id="GO:0006950">
    <property type="term" value="P:response to stress"/>
    <property type="evidence" value="ECO:0007669"/>
    <property type="project" value="UniProtKB-ARBA"/>
</dbReference>
<dbReference type="InterPro" id="IPR041087">
    <property type="entry name" value="TBK1_ULD"/>
</dbReference>
<dbReference type="Pfam" id="PF00069">
    <property type="entry name" value="Pkinase"/>
    <property type="match status" value="1"/>
</dbReference>
<dbReference type="GO" id="GO:0010628">
    <property type="term" value="P:positive regulation of gene expression"/>
    <property type="evidence" value="ECO:0007669"/>
    <property type="project" value="UniProtKB-ARBA"/>
</dbReference>
<dbReference type="GO" id="GO:0045089">
    <property type="term" value="P:positive regulation of innate immune response"/>
    <property type="evidence" value="ECO:0007669"/>
    <property type="project" value="UniProtKB-ARBA"/>
</dbReference>
<evidence type="ECO:0000256" key="6">
    <source>
        <dbReference type="ARBA" id="ARBA00022777"/>
    </source>
</evidence>
<dbReference type="FunFam" id="1.10.510.10:FF:000100">
    <property type="entry name" value="inhibitor of nuclear factor kappa-B kinase subunit epsilon"/>
    <property type="match status" value="1"/>
</dbReference>
<dbReference type="eggNOG" id="KOG4250">
    <property type="taxonomic scope" value="Eukaryota"/>
</dbReference>
<keyword evidence="5 8" id="KW-0547">Nucleotide-binding</keyword>
<name>T1JDA2_STRMM</name>
<sequence length="920" mass="104907">FSKRTGKMSGHMCATHYYVWSTNNTLGKGSTGVVYKGLHKTTGDAVAVKTFNQLSHLRAPDIQMREFDVLKKVSHENVVRLLAVEPEFRNINIILQQGTDNKVLIMELCTGGSLFNILDDPENTYGLNEDEFLRVLEHVTAGITHLRDNNIVHRDLKPGNIMKFITLEGRIIYKLTDFGAARELNDDQQFVSLYGTEEYLHPDMYERAVLRKSVTKSFGATVDLWSIGVTLYHVATGFLPFRPYGGRRNKEVMYKITTTKKSGIISGVQVSEGSDIEWSDKLPVSCQLSLYVIWKLIAPLLANLLESDPNKIWSFDKYFSAVTNILQHRPLHIFDVNSGRVIHIFVHCTHNSQNIQRLVEDLSGILPANQMILYKGKVLTAEQLDVKFETTVKSPIFLLSTKDNKLSANESYFLAQFPSFQQCAGLVQDAQTAKILSSSSYCLLRALTSVMNTSKLYPAAAFCILELLRNRMREAQAALKTSESLVEAAKMTTKVFLSTYRFVASVSDIIFSDSMHLLDPSSKQLRDSVVAKEDSNHRVEIQFSEISSKLKPLIKNTLETDILWKSWLELSSQIPDIESSHLAKTTSYVRLMREGWEYLSRDKRALSYNDEQFHTIEKRKLEECSKKLKGIYETSVCASHMASDLLSSWLSLAQVDLYDSAFLCDQLNMFQDMFNSHKESLDQASEIYDQELVKIMQKMNEEFGTNKKLQSEDATENSEQAKKSKIFEVILEKLRQFDEVAHDLKWESLQNKQLAVQIRDFSLPVTHQRMIFKAFPRLVLINLLFMLVALLCAQAQDVQPDSETTAAPTEKPSETFADYFSKGTKSAQDAFQRIGALIGRLHKIIHKFIKKKSNGNETIFPPGNSPVPHSYIKKIDCTYDDVKYRQDDECPREYEHKNAKYFVTKEEQLQCELLPLLGER</sequence>
<evidence type="ECO:0000259" key="9">
    <source>
        <dbReference type="PROSITE" id="PS50011"/>
    </source>
</evidence>
<feature type="binding site" evidence="8">
    <location>
        <position position="49"/>
    </location>
    <ligand>
        <name>ATP</name>
        <dbReference type="ChEBI" id="CHEBI:30616"/>
    </ligand>
</feature>
<dbReference type="PhylomeDB" id="T1JDA2"/>
<dbReference type="GO" id="GO:0005524">
    <property type="term" value="F:ATP binding"/>
    <property type="evidence" value="ECO:0007669"/>
    <property type="project" value="UniProtKB-UniRule"/>
</dbReference>
<evidence type="ECO:0000256" key="4">
    <source>
        <dbReference type="ARBA" id="ARBA00022679"/>
    </source>
</evidence>
<dbReference type="Gene3D" id="1.20.1270.420">
    <property type="match status" value="1"/>
</dbReference>
<dbReference type="Gene3D" id="3.10.20.90">
    <property type="entry name" value="Phosphatidylinositol 3-kinase Catalytic Subunit, Chain A, domain 1"/>
    <property type="match status" value="1"/>
</dbReference>
<dbReference type="InterPro" id="IPR051180">
    <property type="entry name" value="IKK"/>
</dbReference>
<dbReference type="EnsemblMetazoa" id="SMAR011778-RA">
    <property type="protein sequence ID" value="SMAR011778-PA"/>
    <property type="gene ID" value="SMAR011778"/>
</dbReference>
<dbReference type="Proteomes" id="UP000014500">
    <property type="component" value="Unassembled WGS sequence"/>
</dbReference>
<proteinExistence type="predicted"/>
<evidence type="ECO:0000256" key="3">
    <source>
        <dbReference type="ARBA" id="ARBA00022527"/>
    </source>
</evidence>
<dbReference type="Pfam" id="PF18394">
    <property type="entry name" value="TBK1_CCD1"/>
    <property type="match status" value="1"/>
</dbReference>
<feature type="domain" description="Protein kinase" evidence="9">
    <location>
        <begin position="20"/>
        <end position="331"/>
    </location>
</feature>
<keyword evidence="4" id="KW-0808">Transferase</keyword>
<reference evidence="11" key="1">
    <citation type="submission" date="2011-05" db="EMBL/GenBank/DDBJ databases">
        <authorList>
            <person name="Richards S.R."/>
            <person name="Qu J."/>
            <person name="Jiang H."/>
            <person name="Jhangiani S.N."/>
            <person name="Agravi P."/>
            <person name="Goodspeed R."/>
            <person name="Gross S."/>
            <person name="Mandapat C."/>
            <person name="Jackson L."/>
            <person name="Mathew T."/>
            <person name="Pu L."/>
            <person name="Thornton R."/>
            <person name="Saada N."/>
            <person name="Wilczek-Boney K.B."/>
            <person name="Lee S."/>
            <person name="Kovar C."/>
            <person name="Wu Y."/>
            <person name="Scherer S.E."/>
            <person name="Worley K.C."/>
            <person name="Muzny D.M."/>
            <person name="Gibbs R."/>
        </authorList>
    </citation>
    <scope>NUCLEOTIDE SEQUENCE</scope>
    <source>
        <strain evidence="11">Brora</strain>
    </source>
</reference>
<evidence type="ECO:0000256" key="1">
    <source>
        <dbReference type="ARBA" id="ARBA00004496"/>
    </source>
</evidence>
<dbReference type="Gene3D" id="1.10.510.10">
    <property type="entry name" value="Transferase(Phosphotransferase) domain 1"/>
    <property type="match status" value="1"/>
</dbReference>
<dbReference type="STRING" id="126957.T1JDA2"/>
<dbReference type="SUPFAM" id="SSF56112">
    <property type="entry name" value="Protein kinase-like (PK-like)"/>
    <property type="match status" value="1"/>
</dbReference>
<dbReference type="PROSITE" id="PS50011">
    <property type="entry name" value="PROTEIN_KINASE_DOM"/>
    <property type="match status" value="1"/>
</dbReference>
<dbReference type="Pfam" id="PF18396">
    <property type="entry name" value="TBK1_ULD"/>
    <property type="match status" value="1"/>
</dbReference>
<dbReference type="AlphaFoldDB" id="T1JDA2"/>
<evidence type="ECO:0000256" key="7">
    <source>
        <dbReference type="ARBA" id="ARBA00022840"/>
    </source>
</evidence>
<dbReference type="SMART" id="SM00220">
    <property type="entry name" value="S_TKc"/>
    <property type="match status" value="1"/>
</dbReference>
<keyword evidence="11" id="KW-1185">Reference proteome</keyword>
<evidence type="ECO:0000313" key="10">
    <source>
        <dbReference type="EnsemblMetazoa" id="SMAR011778-PA"/>
    </source>
</evidence>
<dbReference type="GO" id="GO:0005737">
    <property type="term" value="C:cytoplasm"/>
    <property type="evidence" value="ECO:0007669"/>
    <property type="project" value="UniProtKB-SubCell"/>
</dbReference>
<evidence type="ECO:0000256" key="2">
    <source>
        <dbReference type="ARBA" id="ARBA00022490"/>
    </source>
</evidence>
<dbReference type="HOGENOM" id="CLU_000288_101_1_1"/>
<dbReference type="FunFam" id="3.30.200.20:FF:000106">
    <property type="entry name" value="serine/threonine-protein kinase TBK1 isoform X1"/>
    <property type="match status" value="1"/>
</dbReference>
<dbReference type="EMBL" id="JH432102">
    <property type="status" value="NOT_ANNOTATED_CDS"/>
    <property type="molecule type" value="Genomic_DNA"/>
</dbReference>
<dbReference type="PANTHER" id="PTHR22969:SF15">
    <property type="entry name" value="FI05319P"/>
    <property type="match status" value="1"/>
</dbReference>
<reference evidence="10" key="2">
    <citation type="submission" date="2015-02" db="UniProtKB">
        <authorList>
            <consortium name="EnsemblMetazoa"/>
        </authorList>
    </citation>
    <scope>IDENTIFICATION</scope>
</reference>
<dbReference type="InterPro" id="IPR017441">
    <property type="entry name" value="Protein_kinase_ATP_BS"/>
</dbReference>
<dbReference type="PROSITE" id="PS00107">
    <property type="entry name" value="PROTEIN_KINASE_ATP"/>
    <property type="match status" value="1"/>
</dbReference>
<dbReference type="PANTHER" id="PTHR22969">
    <property type="entry name" value="IKB KINASE"/>
    <property type="match status" value="1"/>
</dbReference>
<dbReference type="Gene3D" id="3.30.200.20">
    <property type="entry name" value="Phosphorylase Kinase, domain 1"/>
    <property type="match status" value="1"/>
</dbReference>
<dbReference type="GO" id="GO:0004674">
    <property type="term" value="F:protein serine/threonine kinase activity"/>
    <property type="evidence" value="ECO:0007669"/>
    <property type="project" value="UniProtKB-KW"/>
</dbReference>
<dbReference type="GO" id="GO:0009967">
    <property type="term" value="P:positive regulation of signal transduction"/>
    <property type="evidence" value="ECO:0007669"/>
    <property type="project" value="UniProtKB-ARBA"/>
</dbReference>
<keyword evidence="7 8" id="KW-0067">ATP-binding</keyword>
<dbReference type="InterPro" id="IPR041309">
    <property type="entry name" value="TBK1_CC1"/>
</dbReference>
<dbReference type="InterPro" id="IPR011009">
    <property type="entry name" value="Kinase-like_dom_sf"/>
</dbReference>
<organism evidence="10 11">
    <name type="scientific">Strigamia maritima</name>
    <name type="common">European centipede</name>
    <name type="synonym">Geophilus maritimus</name>
    <dbReference type="NCBI Taxonomy" id="126957"/>
    <lineage>
        <taxon>Eukaryota</taxon>
        <taxon>Metazoa</taxon>
        <taxon>Ecdysozoa</taxon>
        <taxon>Arthropoda</taxon>
        <taxon>Myriapoda</taxon>
        <taxon>Chilopoda</taxon>
        <taxon>Pleurostigmophora</taxon>
        <taxon>Geophilomorpha</taxon>
        <taxon>Linotaeniidae</taxon>
        <taxon>Strigamia</taxon>
    </lineage>
</organism>
<keyword evidence="3" id="KW-0723">Serine/threonine-protein kinase</keyword>
<dbReference type="InterPro" id="IPR000719">
    <property type="entry name" value="Prot_kinase_dom"/>
</dbReference>
<comment type="subcellular location">
    <subcellularLocation>
        <location evidence="1">Cytoplasm</location>
    </subcellularLocation>
</comment>
<evidence type="ECO:0000256" key="5">
    <source>
        <dbReference type="ARBA" id="ARBA00022741"/>
    </source>
</evidence>